<gene>
    <name evidence="1" type="ORF">FTUN_5421</name>
</gene>
<dbReference type="Proteomes" id="UP000503447">
    <property type="component" value="Chromosome"/>
</dbReference>
<evidence type="ECO:0000313" key="1">
    <source>
        <dbReference type="EMBL" id="QJW97841.1"/>
    </source>
</evidence>
<sequence length="119" mass="13068">MSAGFKVAGEVFWGTNGAVEAYLEALAGRAVTSFGAADPLSVFLRDECDGFSMGKIVYLDEWLRDALARDRFLELLDAATDQLRRDGTFSEYGREWVSSVVSELRVRIVAADPSHTGDQ</sequence>
<proteinExistence type="predicted"/>
<dbReference type="AlphaFoldDB" id="A0A6M5YX25"/>
<organism evidence="1 2">
    <name type="scientific">Frigoriglobus tundricola</name>
    <dbReference type="NCBI Taxonomy" id="2774151"/>
    <lineage>
        <taxon>Bacteria</taxon>
        <taxon>Pseudomonadati</taxon>
        <taxon>Planctomycetota</taxon>
        <taxon>Planctomycetia</taxon>
        <taxon>Gemmatales</taxon>
        <taxon>Gemmataceae</taxon>
        <taxon>Frigoriglobus</taxon>
    </lineage>
</organism>
<name>A0A6M5YX25_9BACT</name>
<reference evidence="2" key="1">
    <citation type="submission" date="2020-05" db="EMBL/GenBank/DDBJ databases">
        <title>Frigoriglobus tundricola gen. nov., sp. nov., a psychrotolerant cellulolytic planctomycete of the family Gemmataceae with two divergent copies of 16S rRNA gene.</title>
        <authorList>
            <person name="Kulichevskaya I.S."/>
            <person name="Ivanova A.A."/>
            <person name="Naumoff D.G."/>
            <person name="Beletsky A.V."/>
            <person name="Rijpstra W.I.C."/>
            <person name="Sinninghe Damste J.S."/>
            <person name="Mardanov A.V."/>
            <person name="Ravin N.V."/>
            <person name="Dedysh S.N."/>
        </authorList>
    </citation>
    <scope>NUCLEOTIDE SEQUENCE [LARGE SCALE GENOMIC DNA]</scope>
    <source>
        <strain evidence="2">PL17</strain>
    </source>
</reference>
<protein>
    <submittedName>
        <fullName evidence="1">Uncharacterized protein</fullName>
    </submittedName>
</protein>
<evidence type="ECO:0000313" key="2">
    <source>
        <dbReference type="Proteomes" id="UP000503447"/>
    </source>
</evidence>
<accession>A0A6M5YX25</accession>
<dbReference type="EMBL" id="CP053452">
    <property type="protein sequence ID" value="QJW97841.1"/>
    <property type="molecule type" value="Genomic_DNA"/>
</dbReference>
<dbReference type="RefSeq" id="WP_171473140.1">
    <property type="nucleotide sequence ID" value="NZ_CP053452.2"/>
</dbReference>
<dbReference type="KEGG" id="ftj:FTUN_5421"/>
<keyword evidence="2" id="KW-1185">Reference proteome</keyword>